<dbReference type="Proteomes" id="UP001519460">
    <property type="component" value="Unassembled WGS sequence"/>
</dbReference>
<dbReference type="Gene3D" id="3.80.10.10">
    <property type="entry name" value="Ribonuclease Inhibitor"/>
    <property type="match status" value="2"/>
</dbReference>
<sequence>MTTLASNPTDQWSLPSIDKPPLPRSGPIRRSAEKSGSSTGRHQHRSGGKSGASSRRWREKSGGTSGNRWTASEIAAYFGVDPNRPQTTPSMNSASSVFPSSSRYGESCTNKSGSRTASSKSYATGDGNPFDECRQRANSLCSTAQSVLSATQWRHMPDYEEKKQRLLKGKFRKQLMDYFPDLSTKRTVISDVSDDEAYDTDLDKDIGLELMCDERMRACKEDGDYPEYKRLCRKYGAVPNQYFLRHIMDENLHLRFRYLSYGDSHALNQPSISSLDLEDNAIGPSGIVCFADMLLKNSYITHVNLKDNGLGVFGARLLRRVLVKNARLVTVNISGNGFGERGARYLADVIDKNDTIKELYMSHNGIGDDGANHIGKALGNNIRLRTLDLSWNSIRRRGAFGLGKGLKANCTLEVLNLSMNGLHVEGTRLMVTALKGNETLKELDLSANRIEKEGARAVARALPQILQLTTLKLAFNPLTSEGAEQIVKTLIGCSTSLVMYLDLEGVTLEDYFQLLAEEFQETKEDSGMKILYNIPQSSRERSIDLPIETLTQLTELLDNEEVQVRELFPDVPEDDQLILSTDDLFTRVQFVQTHTVNMVT</sequence>
<dbReference type="InterPro" id="IPR001611">
    <property type="entry name" value="Leu-rich_rpt"/>
</dbReference>
<feature type="compositionally biased region" description="Polar residues" evidence="1">
    <location>
        <begin position="1"/>
        <end position="14"/>
    </location>
</feature>
<feature type="non-terminal residue" evidence="2">
    <location>
        <position position="600"/>
    </location>
</feature>
<dbReference type="AlphaFoldDB" id="A0ABD0K908"/>
<dbReference type="SMART" id="SM00368">
    <property type="entry name" value="LRR_RI"/>
    <property type="match status" value="8"/>
</dbReference>
<evidence type="ECO:0000313" key="3">
    <source>
        <dbReference type="Proteomes" id="UP001519460"/>
    </source>
</evidence>
<dbReference type="InterPro" id="IPR032675">
    <property type="entry name" value="LRR_dom_sf"/>
</dbReference>
<accession>A0ABD0K908</accession>
<proteinExistence type="predicted"/>
<dbReference type="PANTHER" id="PTHR24114">
    <property type="entry name" value="LEUCINE RICH REPEAT FAMILY PROTEIN"/>
    <property type="match status" value="1"/>
</dbReference>
<feature type="compositionally biased region" description="Polar residues" evidence="1">
    <location>
        <begin position="84"/>
        <end position="122"/>
    </location>
</feature>
<dbReference type="PANTHER" id="PTHR24114:SF2">
    <property type="entry name" value="F-BOX DOMAIN-CONTAINING PROTEIN-RELATED"/>
    <property type="match status" value="1"/>
</dbReference>
<reference evidence="2 3" key="1">
    <citation type="journal article" date="2023" name="Sci. Data">
        <title>Genome assembly of the Korean intertidal mud-creeper Batillaria attramentaria.</title>
        <authorList>
            <person name="Patra A.K."/>
            <person name="Ho P.T."/>
            <person name="Jun S."/>
            <person name="Lee S.J."/>
            <person name="Kim Y."/>
            <person name="Won Y.J."/>
        </authorList>
    </citation>
    <scope>NUCLEOTIDE SEQUENCE [LARGE SCALE GENOMIC DNA]</scope>
    <source>
        <strain evidence="2">Wonlab-2016</strain>
    </source>
</reference>
<gene>
    <name evidence="2" type="ORF">BaRGS_00025204</name>
</gene>
<feature type="region of interest" description="Disordered" evidence="1">
    <location>
        <begin position="1"/>
        <end position="128"/>
    </location>
</feature>
<dbReference type="InterPro" id="IPR052394">
    <property type="entry name" value="LRR-containing"/>
</dbReference>
<name>A0ABD0K908_9CAEN</name>
<dbReference type="Pfam" id="PF13516">
    <property type="entry name" value="LRR_6"/>
    <property type="match status" value="6"/>
</dbReference>
<evidence type="ECO:0000313" key="2">
    <source>
        <dbReference type="EMBL" id="KAK7483530.1"/>
    </source>
</evidence>
<evidence type="ECO:0000256" key="1">
    <source>
        <dbReference type="SAM" id="MobiDB-lite"/>
    </source>
</evidence>
<dbReference type="EMBL" id="JACVVK020000225">
    <property type="protein sequence ID" value="KAK7483530.1"/>
    <property type="molecule type" value="Genomic_DNA"/>
</dbReference>
<protein>
    <submittedName>
        <fullName evidence="2">Uncharacterized protein</fullName>
    </submittedName>
</protein>
<comment type="caution">
    <text evidence="2">The sequence shown here is derived from an EMBL/GenBank/DDBJ whole genome shotgun (WGS) entry which is preliminary data.</text>
</comment>
<keyword evidence="3" id="KW-1185">Reference proteome</keyword>
<organism evidence="2 3">
    <name type="scientific">Batillaria attramentaria</name>
    <dbReference type="NCBI Taxonomy" id="370345"/>
    <lineage>
        <taxon>Eukaryota</taxon>
        <taxon>Metazoa</taxon>
        <taxon>Spiralia</taxon>
        <taxon>Lophotrochozoa</taxon>
        <taxon>Mollusca</taxon>
        <taxon>Gastropoda</taxon>
        <taxon>Caenogastropoda</taxon>
        <taxon>Sorbeoconcha</taxon>
        <taxon>Cerithioidea</taxon>
        <taxon>Batillariidae</taxon>
        <taxon>Batillaria</taxon>
    </lineage>
</organism>
<dbReference type="SUPFAM" id="SSF52047">
    <property type="entry name" value="RNI-like"/>
    <property type="match status" value="1"/>
</dbReference>